<feature type="chain" id="PRO_5014973288" evidence="2">
    <location>
        <begin position="19"/>
        <end position="108"/>
    </location>
</feature>
<reference evidence="3" key="1">
    <citation type="submission" date="2018-01" db="EMBL/GenBank/DDBJ databases">
        <title>An insight into the sialome of Amazonian anophelines.</title>
        <authorList>
            <person name="Ribeiro J.M."/>
            <person name="Scarpassa V."/>
            <person name="Calvo E."/>
        </authorList>
    </citation>
    <scope>NUCLEOTIDE SEQUENCE</scope>
    <source>
        <tissue evidence="3">Salivary glands</tissue>
    </source>
</reference>
<dbReference type="EMBL" id="GGFM01009797">
    <property type="protein sequence ID" value="MBW30548.1"/>
    <property type="molecule type" value="Transcribed_RNA"/>
</dbReference>
<accession>A0A2M3ZQ79</accession>
<sequence length="108" mass="12310">MHVLVVLLLLHLVLRWFGQRKLTIVHDRFPKAPTIGTGECQIHAMVTVIHIHADFLQDALVVPFTLTVIIIEHLLRLHALHIVLNGIQGFDYLLLLLLLLLRLLAAHE</sequence>
<evidence type="ECO:0000256" key="2">
    <source>
        <dbReference type="SAM" id="SignalP"/>
    </source>
</evidence>
<organism evidence="3">
    <name type="scientific">Anopheles braziliensis</name>
    <dbReference type="NCBI Taxonomy" id="58242"/>
    <lineage>
        <taxon>Eukaryota</taxon>
        <taxon>Metazoa</taxon>
        <taxon>Ecdysozoa</taxon>
        <taxon>Arthropoda</taxon>
        <taxon>Hexapoda</taxon>
        <taxon>Insecta</taxon>
        <taxon>Pterygota</taxon>
        <taxon>Neoptera</taxon>
        <taxon>Endopterygota</taxon>
        <taxon>Diptera</taxon>
        <taxon>Nematocera</taxon>
        <taxon>Culicoidea</taxon>
        <taxon>Culicidae</taxon>
        <taxon>Anophelinae</taxon>
        <taxon>Anopheles</taxon>
    </lineage>
</organism>
<name>A0A2M3ZQ79_9DIPT</name>
<keyword evidence="2" id="KW-0732">Signal</keyword>
<keyword evidence="1" id="KW-0472">Membrane</keyword>
<protein>
    <submittedName>
        <fullName evidence="3">Putative secreted peptide</fullName>
    </submittedName>
</protein>
<feature type="transmembrane region" description="Helical" evidence="1">
    <location>
        <begin position="82"/>
        <end position="105"/>
    </location>
</feature>
<evidence type="ECO:0000313" key="3">
    <source>
        <dbReference type="EMBL" id="MBW30548.1"/>
    </source>
</evidence>
<feature type="signal peptide" evidence="2">
    <location>
        <begin position="1"/>
        <end position="18"/>
    </location>
</feature>
<evidence type="ECO:0000256" key="1">
    <source>
        <dbReference type="SAM" id="Phobius"/>
    </source>
</evidence>
<proteinExistence type="predicted"/>
<keyword evidence="1" id="KW-1133">Transmembrane helix</keyword>
<dbReference type="AlphaFoldDB" id="A0A2M3ZQ79"/>
<keyword evidence="1" id="KW-0812">Transmembrane</keyword>